<proteinExistence type="inferred from homology"/>
<evidence type="ECO:0000313" key="6">
    <source>
        <dbReference type="EMBL" id="CAJ0700277.1"/>
    </source>
</evidence>
<evidence type="ECO:0000256" key="4">
    <source>
        <dbReference type="ARBA" id="ARBA00023163"/>
    </source>
</evidence>
<dbReference type="EMBL" id="CATWAF010000004">
    <property type="protein sequence ID" value="CAJ0700277.1"/>
    <property type="molecule type" value="Genomic_DNA"/>
</dbReference>
<reference evidence="6 7" key="1">
    <citation type="submission" date="2023-07" db="EMBL/GenBank/DDBJ databases">
        <authorList>
            <person name="Peeters C."/>
        </authorList>
    </citation>
    <scope>NUCLEOTIDE SEQUENCE [LARGE SCALE GENOMIC DNA]</scope>
    <source>
        <strain evidence="6 7">LMG 18091</strain>
    </source>
</reference>
<evidence type="ECO:0000259" key="5">
    <source>
        <dbReference type="PROSITE" id="PS50931"/>
    </source>
</evidence>
<evidence type="ECO:0000256" key="3">
    <source>
        <dbReference type="ARBA" id="ARBA00023125"/>
    </source>
</evidence>
<dbReference type="GO" id="GO:0003677">
    <property type="term" value="F:DNA binding"/>
    <property type="evidence" value="ECO:0007669"/>
    <property type="project" value="UniProtKB-KW"/>
</dbReference>
<accession>A0AAD2B355</accession>
<evidence type="ECO:0000256" key="1">
    <source>
        <dbReference type="ARBA" id="ARBA00009437"/>
    </source>
</evidence>
<dbReference type="InterPro" id="IPR050176">
    <property type="entry name" value="LTTR"/>
</dbReference>
<keyword evidence="4" id="KW-0804">Transcription</keyword>
<dbReference type="Proteomes" id="UP001189915">
    <property type="component" value="Unassembled WGS sequence"/>
</dbReference>
<dbReference type="PROSITE" id="PS50931">
    <property type="entry name" value="HTH_LYSR"/>
    <property type="match status" value="1"/>
</dbReference>
<dbReference type="SUPFAM" id="SSF46785">
    <property type="entry name" value="Winged helix' DNA-binding domain"/>
    <property type="match status" value="1"/>
</dbReference>
<dbReference type="PANTHER" id="PTHR30579:SF3">
    <property type="entry name" value="TRANSCRIPTIONAL REGULATORY PROTEIN"/>
    <property type="match status" value="1"/>
</dbReference>
<dbReference type="Pfam" id="PF00126">
    <property type="entry name" value="HTH_1"/>
    <property type="match status" value="1"/>
</dbReference>
<organism evidence="6 7">
    <name type="scientific">Ralstonia wenshanensis</name>
    <dbReference type="NCBI Taxonomy" id="2842456"/>
    <lineage>
        <taxon>Bacteria</taxon>
        <taxon>Pseudomonadati</taxon>
        <taxon>Pseudomonadota</taxon>
        <taxon>Betaproteobacteria</taxon>
        <taxon>Burkholderiales</taxon>
        <taxon>Burkholderiaceae</taxon>
        <taxon>Ralstonia</taxon>
    </lineage>
</organism>
<dbReference type="SUPFAM" id="SSF53850">
    <property type="entry name" value="Periplasmic binding protein-like II"/>
    <property type="match status" value="1"/>
</dbReference>
<dbReference type="InterPro" id="IPR036388">
    <property type="entry name" value="WH-like_DNA-bd_sf"/>
</dbReference>
<sequence>MEAFWARLCFNEIVDDERAIIQICMSGSEPGWELYRTFLAVVREGSLSGAARALGLTQPTVGRHVDALERALGMSLFVRTQQGLSPTEAALSLRPFAESLEATSAALLRAASSQGEGVRGTVRITASEVVAVEVLPPILADLHAAYPELTLELVPSNRMEDLLRREADIAVRMQPPSQGVLVARHLGEIELGLFAHRRYLAQRGTPSTVEELASHTLIGYDKENAFLRSVRAQFPWIQRNRFALRTDSDLAAIAALRAGFGVGFCQVGLARHNVDLVRLFSDQISITLDTWLAMHEDLRDSPRCRVVFDALATGLLRYINGD</sequence>
<evidence type="ECO:0000256" key="2">
    <source>
        <dbReference type="ARBA" id="ARBA00023015"/>
    </source>
</evidence>
<keyword evidence="2" id="KW-0805">Transcription regulation</keyword>
<dbReference type="InterPro" id="IPR036390">
    <property type="entry name" value="WH_DNA-bd_sf"/>
</dbReference>
<feature type="domain" description="HTH lysR-type" evidence="5">
    <location>
        <begin position="36"/>
        <end position="87"/>
    </location>
</feature>
<dbReference type="Gene3D" id="3.40.190.290">
    <property type="match status" value="1"/>
</dbReference>
<comment type="similarity">
    <text evidence="1">Belongs to the LysR transcriptional regulatory family.</text>
</comment>
<dbReference type="PANTHER" id="PTHR30579">
    <property type="entry name" value="TRANSCRIPTIONAL REGULATOR"/>
    <property type="match status" value="1"/>
</dbReference>
<name>A0AAD2B355_9RALS</name>
<dbReference type="InterPro" id="IPR000847">
    <property type="entry name" value="LysR_HTH_N"/>
</dbReference>
<comment type="caution">
    <text evidence="6">The sequence shown here is derived from an EMBL/GenBank/DDBJ whole genome shotgun (WGS) entry which is preliminary data.</text>
</comment>
<keyword evidence="3" id="KW-0238">DNA-binding</keyword>
<keyword evidence="7" id="KW-1185">Reference proteome</keyword>
<protein>
    <submittedName>
        <fullName evidence="6">HTH-type transcriptional regulator HdfR</fullName>
    </submittedName>
</protein>
<dbReference type="Pfam" id="PF03466">
    <property type="entry name" value="LysR_substrate"/>
    <property type="match status" value="1"/>
</dbReference>
<dbReference type="Gene3D" id="1.10.10.10">
    <property type="entry name" value="Winged helix-like DNA-binding domain superfamily/Winged helix DNA-binding domain"/>
    <property type="match status" value="1"/>
</dbReference>
<evidence type="ECO:0000313" key="7">
    <source>
        <dbReference type="Proteomes" id="UP001189915"/>
    </source>
</evidence>
<dbReference type="GO" id="GO:0003700">
    <property type="term" value="F:DNA-binding transcription factor activity"/>
    <property type="evidence" value="ECO:0007669"/>
    <property type="project" value="InterPro"/>
</dbReference>
<dbReference type="PRINTS" id="PR00039">
    <property type="entry name" value="HTHLYSR"/>
</dbReference>
<dbReference type="AlphaFoldDB" id="A0AAD2B355"/>
<dbReference type="InterPro" id="IPR005119">
    <property type="entry name" value="LysR_subst-bd"/>
</dbReference>
<gene>
    <name evidence="6" type="primary">hdfR_9</name>
    <name evidence="6" type="ORF">LMG18091_03144</name>
</gene>